<feature type="compositionally biased region" description="Polar residues" evidence="1">
    <location>
        <begin position="1285"/>
        <end position="1296"/>
    </location>
</feature>
<feature type="compositionally biased region" description="Low complexity" evidence="1">
    <location>
        <begin position="673"/>
        <end position="685"/>
    </location>
</feature>
<protein>
    <submittedName>
        <fullName evidence="3">Uncharacterized protein LOC111605530</fullName>
    </submittedName>
</protein>
<feature type="region of interest" description="Disordered" evidence="1">
    <location>
        <begin position="1095"/>
        <end position="1120"/>
    </location>
</feature>
<feature type="compositionally biased region" description="Basic residues" evidence="1">
    <location>
        <begin position="757"/>
        <end position="771"/>
    </location>
</feature>
<feature type="compositionally biased region" description="Basic and acidic residues" evidence="1">
    <location>
        <begin position="1392"/>
        <end position="1416"/>
    </location>
</feature>
<evidence type="ECO:0000256" key="1">
    <source>
        <dbReference type="SAM" id="MobiDB-lite"/>
    </source>
</evidence>
<feature type="region of interest" description="Disordered" evidence="1">
    <location>
        <begin position="714"/>
        <end position="794"/>
    </location>
</feature>
<dbReference type="Proteomes" id="UP000504633">
    <property type="component" value="Unplaced"/>
</dbReference>
<keyword evidence="2" id="KW-1185">Reference proteome</keyword>
<feature type="compositionally biased region" description="Polar residues" evidence="1">
    <location>
        <begin position="639"/>
        <end position="657"/>
    </location>
</feature>
<feature type="compositionally biased region" description="Polar residues" evidence="1">
    <location>
        <begin position="812"/>
        <end position="828"/>
    </location>
</feature>
<sequence>MRRYQIEQQQQQNLQTYDRTSYRQVVPQQQQQQQQQPQPQPQPQSLIEMQNVPPTGLYHNGVWYNNLQSFGSYQSMDGNSQPLQVLAAPVVQHATYDGQTYCCQPVQMQESPSPTPIPTVAAAYRPVEQQPQPQLQPQPQPQPQQQPQPQLQFGYQQSYQLVQPLQTIQLVPAATTNTTAYLYQPYNQTYQPVQLVTAPPSAPQLIAAPANGPPANGVQLLVAAANVQQIQQATAVAPPSPIAPQLEPGQPTYPYQIYNYQDATAQPIQVHPHPPSPAPPLPPPPLPPLPPPPLSSSPSSSSSSSSSLTSCSSSSQSTPPQLPPQSIGLLPTPDMQPQLPDSFGYPCYNYQVVPRNQLLAAPPPLQPVEVEPELIEIDIALASDVYITRTREKLMVTIYKQRGMGKSDFPQNVYINGGLQVDGQLQADLDNKSGYIQTTQGPYTNPYNVSPHYEVTHDGAVYEEVSQDYMESPEPMFYAREQSMHEFGQANGMEQFVPGFQPFNMHDQSHLIECAEMEGRYLQEAPNGMEAPMENPYEQFRAPRRVVQSFNPMMLTKSSKNEAKYQKSNYVTSKQSQKLMRQQPEIIVREILKPPPKESVEEEPLPSITNENTSVQVIEIEVHESDCKADQSLTSVELETPQAVSDTSRFNTKLEQQLSEHSEPFVPRLTPGNANSSQAAENSSECKQFTEVSYMSQAEGEASRCECITPEILEPAQGSPKDPLAQSDPAADSKSVSKNSKHESLKQTQKAKPIPKISKKKAKLLARKKQKPFQLHTEIKSNQKKSPMSPNLSPIVFKLPTQEKSLEVLSKTSTESFTTRLAQGNSKISPKPAREDVKATNPKAAPMMSKSLTKLPLKTLPCDKTQRTLPEVSPKVSEKPWKLLNQKFVKLDSARATNEADSSTKNGRLELPQIQAQSADTNLKCITPNRASSIVLAPANPSRSMGPENALHAAPKTSQAKPKLDIVKIAEVKTNRKSSLIEEKKTSEIVPSDKPSKTVFTKQAKQLQPSRSLDLLKKPLNISLKNSKASLADAAKLEDQTTSGADAELIATEVTGLAERTLGVLDSIDIKKSEPMLFTENASFAKLAKNESERAATVAKSSKSGKKQPKPTAADATMPDLQKKKLNMGLEDTKLVKVEKSDLKGMESNQKDFNLVSDEVDPKTNQLKLASESVGSVGLKKPDSKLILQGVASVEPQKKESKLPAKSAMSVELKKAQSKFALEGVKPTEINKSYLGLALENQISEALKQNELKLASDGAEQAEPQPEHVSQGIPVPGETEVELKASQSRSKLVSSQDKTKNNSKKSQNIAVATPSTQAPAEAAASELGEATAKPIRLDDPVLDAVEAEPPVQPFRVNSKSISKKKYPKLTKLERKALRREATKAQIELQAAQKEKKVKENEQMTKTKDEPIKEPECKKKKRNHTSDSEQSEKTANSSSEEEAECPALKEVGDPLLRRKLMTIIQKIINL</sequence>
<feature type="compositionally biased region" description="Pro residues" evidence="1">
    <location>
        <begin position="272"/>
        <end position="295"/>
    </location>
</feature>
<feature type="compositionally biased region" description="Polar residues" evidence="1">
    <location>
        <begin position="566"/>
        <end position="578"/>
    </location>
</feature>
<accession>A0A6J1MED5</accession>
<feature type="compositionally biased region" description="Low complexity" evidence="1">
    <location>
        <begin position="24"/>
        <end position="37"/>
    </location>
</feature>
<dbReference type="GeneID" id="111605530"/>
<feature type="compositionally biased region" description="Pro residues" evidence="1">
    <location>
        <begin position="134"/>
        <end position="146"/>
    </location>
</feature>
<dbReference type="RefSeq" id="XP_023179861.2">
    <property type="nucleotide sequence ID" value="XM_023324093.2"/>
</dbReference>
<feature type="region of interest" description="Disordered" evidence="1">
    <location>
        <begin position="812"/>
        <end position="874"/>
    </location>
</feature>
<feature type="region of interest" description="Disordered" evidence="1">
    <location>
        <begin position="267"/>
        <end position="341"/>
    </location>
</feature>
<dbReference type="OMA" id="YEQFRAP"/>
<feature type="region of interest" description="Disordered" evidence="1">
    <location>
        <begin position="639"/>
        <end position="686"/>
    </location>
</feature>
<evidence type="ECO:0000313" key="2">
    <source>
        <dbReference type="Proteomes" id="UP000504633"/>
    </source>
</evidence>
<gene>
    <name evidence="3" type="primary">LOC111605530</name>
</gene>
<feature type="compositionally biased region" description="Low complexity" evidence="1">
    <location>
        <begin position="1"/>
        <end position="15"/>
    </location>
</feature>
<feature type="region of interest" description="Disordered" evidence="1">
    <location>
        <begin position="1"/>
        <end position="52"/>
    </location>
</feature>
<reference evidence="3" key="1">
    <citation type="submission" date="2025-08" db="UniProtKB">
        <authorList>
            <consortium name="RefSeq"/>
        </authorList>
    </citation>
    <scope>IDENTIFICATION</scope>
    <source>
        <strain evidence="3">15085-1641.00</strain>
        <tissue evidence="3">Whole body</tissue>
    </source>
</reference>
<organism evidence="2 3">
    <name type="scientific">Drosophila hydei</name>
    <name type="common">Fruit fly</name>
    <dbReference type="NCBI Taxonomy" id="7224"/>
    <lineage>
        <taxon>Eukaryota</taxon>
        <taxon>Metazoa</taxon>
        <taxon>Ecdysozoa</taxon>
        <taxon>Arthropoda</taxon>
        <taxon>Hexapoda</taxon>
        <taxon>Insecta</taxon>
        <taxon>Pterygota</taxon>
        <taxon>Neoptera</taxon>
        <taxon>Endopterygota</taxon>
        <taxon>Diptera</taxon>
        <taxon>Brachycera</taxon>
        <taxon>Muscomorpha</taxon>
        <taxon>Ephydroidea</taxon>
        <taxon>Drosophilidae</taxon>
        <taxon>Drosophila</taxon>
    </lineage>
</organism>
<feature type="region of interest" description="Disordered" evidence="1">
    <location>
        <begin position="1254"/>
        <end position="1332"/>
    </location>
</feature>
<feature type="region of interest" description="Disordered" evidence="1">
    <location>
        <begin position="1388"/>
        <end position="1451"/>
    </location>
</feature>
<dbReference type="KEGG" id="dhe:111605530"/>
<name>A0A6J1MED5_DROHY</name>
<feature type="compositionally biased region" description="Low complexity" evidence="1">
    <location>
        <begin position="847"/>
        <end position="860"/>
    </location>
</feature>
<feature type="compositionally biased region" description="Low complexity" evidence="1">
    <location>
        <begin position="296"/>
        <end position="319"/>
    </location>
</feature>
<dbReference type="OrthoDB" id="10581959at2759"/>
<feature type="compositionally biased region" description="Polar residues" evidence="1">
    <location>
        <begin position="1304"/>
        <end position="1318"/>
    </location>
</feature>
<feature type="region of interest" description="Disordered" evidence="1">
    <location>
        <begin position="559"/>
        <end position="578"/>
    </location>
</feature>
<feature type="region of interest" description="Disordered" evidence="1">
    <location>
        <begin position="128"/>
        <end position="151"/>
    </location>
</feature>
<proteinExistence type="predicted"/>
<evidence type="ECO:0000313" key="3">
    <source>
        <dbReference type="RefSeq" id="XP_023179861.2"/>
    </source>
</evidence>